<dbReference type="GO" id="GO:0140098">
    <property type="term" value="F:catalytic activity, acting on RNA"/>
    <property type="evidence" value="ECO:0007669"/>
    <property type="project" value="UniProtKB-ARBA"/>
</dbReference>
<evidence type="ECO:0000256" key="1">
    <source>
        <dbReference type="ARBA" id="ARBA00000073"/>
    </source>
</evidence>
<dbReference type="InterPro" id="IPR006145">
    <property type="entry name" value="PsdUridine_synth_RsuA/RluA"/>
</dbReference>
<dbReference type="GO" id="GO:0009982">
    <property type="term" value="F:pseudouridine synthase activity"/>
    <property type="evidence" value="ECO:0007669"/>
    <property type="project" value="InterPro"/>
</dbReference>
<keyword evidence="3" id="KW-0413">Isomerase</keyword>
<evidence type="ECO:0000256" key="3">
    <source>
        <dbReference type="ARBA" id="ARBA00023235"/>
    </source>
</evidence>
<organism evidence="7 8">
    <name type="scientific">Suicoccus acidiformans</name>
    <dbReference type="NCBI Taxonomy" id="2036206"/>
    <lineage>
        <taxon>Bacteria</taxon>
        <taxon>Bacillati</taxon>
        <taxon>Bacillota</taxon>
        <taxon>Bacilli</taxon>
        <taxon>Lactobacillales</taxon>
        <taxon>Aerococcaceae</taxon>
        <taxon>Suicoccus</taxon>
    </lineage>
</organism>
<evidence type="ECO:0000313" key="7">
    <source>
        <dbReference type="EMBL" id="AXY26316.1"/>
    </source>
</evidence>
<dbReference type="Gene3D" id="3.30.2350.10">
    <property type="entry name" value="Pseudouridine synthase"/>
    <property type="match status" value="1"/>
</dbReference>
<gene>
    <name evidence="7" type="ORF">CL176_10085</name>
</gene>
<dbReference type="KEGG" id="abae:CL176_10085"/>
<name>A0A347WMK9_9LACT</name>
<dbReference type="AlphaFoldDB" id="A0A347WMK9"/>
<dbReference type="Pfam" id="PF00849">
    <property type="entry name" value="PseudoU_synth_2"/>
    <property type="match status" value="1"/>
</dbReference>
<accession>A0A347WMK9</accession>
<proteinExistence type="inferred from homology"/>
<dbReference type="RefSeq" id="WP_118991188.1">
    <property type="nucleotide sequence ID" value="NZ_CP023434.1"/>
</dbReference>
<dbReference type="PANTHER" id="PTHR21600:SF83">
    <property type="entry name" value="PSEUDOURIDYLATE SYNTHASE RPUSD4, MITOCHONDRIAL"/>
    <property type="match status" value="1"/>
</dbReference>
<dbReference type="CDD" id="cd02869">
    <property type="entry name" value="PseudoU_synth_RluA_like"/>
    <property type="match status" value="1"/>
</dbReference>
<dbReference type="EMBL" id="CP023434">
    <property type="protein sequence ID" value="AXY26316.1"/>
    <property type="molecule type" value="Genomic_DNA"/>
</dbReference>
<dbReference type="Proteomes" id="UP000263232">
    <property type="component" value="Chromosome"/>
</dbReference>
<comment type="catalytic activity">
    <reaction evidence="1">
        <text>a uridine in RNA = a pseudouridine in RNA</text>
        <dbReference type="Rhea" id="RHEA:48348"/>
        <dbReference type="Rhea" id="RHEA-COMP:12068"/>
        <dbReference type="Rhea" id="RHEA-COMP:12069"/>
        <dbReference type="ChEBI" id="CHEBI:65314"/>
        <dbReference type="ChEBI" id="CHEBI:65315"/>
    </reaction>
</comment>
<feature type="domain" description="Pseudouridine synthase RsuA/RluA-like" evidence="6">
    <location>
        <begin position="11"/>
        <end position="166"/>
    </location>
</feature>
<evidence type="ECO:0000256" key="4">
    <source>
        <dbReference type="ARBA" id="ARBA00031870"/>
    </source>
</evidence>
<dbReference type="SUPFAM" id="SSF55120">
    <property type="entry name" value="Pseudouridine synthase"/>
    <property type="match status" value="1"/>
</dbReference>
<evidence type="ECO:0000313" key="8">
    <source>
        <dbReference type="Proteomes" id="UP000263232"/>
    </source>
</evidence>
<dbReference type="InterPro" id="IPR050188">
    <property type="entry name" value="RluA_PseudoU_synthase"/>
</dbReference>
<dbReference type="GO" id="GO:0001522">
    <property type="term" value="P:pseudouridine synthesis"/>
    <property type="evidence" value="ECO:0007669"/>
    <property type="project" value="InterPro"/>
</dbReference>
<protein>
    <recommendedName>
        <fullName evidence="4">RNA pseudouridylate synthase</fullName>
    </recommendedName>
    <alternativeName>
        <fullName evidence="5">RNA-uridine isomerase</fullName>
    </alternativeName>
</protein>
<evidence type="ECO:0000256" key="2">
    <source>
        <dbReference type="ARBA" id="ARBA00010876"/>
    </source>
</evidence>
<dbReference type="PANTHER" id="PTHR21600">
    <property type="entry name" value="MITOCHONDRIAL RNA PSEUDOURIDINE SYNTHASE"/>
    <property type="match status" value="1"/>
</dbReference>
<evidence type="ECO:0000256" key="5">
    <source>
        <dbReference type="ARBA" id="ARBA00033164"/>
    </source>
</evidence>
<dbReference type="InterPro" id="IPR020103">
    <property type="entry name" value="PsdUridine_synth_cat_dom_sf"/>
</dbReference>
<reference evidence="7 8" key="1">
    <citation type="submission" date="2017-09" db="EMBL/GenBank/DDBJ databases">
        <title>Complete genome sequence of Oxytococcus suis strain ZY16052.</title>
        <authorList>
            <person name="Li F."/>
        </authorList>
    </citation>
    <scope>NUCLEOTIDE SEQUENCE [LARGE SCALE GENOMIC DNA]</scope>
    <source>
        <strain evidence="7 8">ZY16052</strain>
    </source>
</reference>
<sequence>MQIEILYEDNHLLIVEKPVNMPSQADKSQDPDVLTTLKQMIKVRDNKPGNVYLGLVHRLDRPVGGAMVFAKTSKAASRLSDSLRKRAIKRIYLAVVMGHVAPEGELKHHLYKNRQKNHVYAVDPQHPQAKPAHLSYQRLQQTKATSLVKVELHTGRSHQIRVQFQASGHPLYGDQKYGDHRIQKGTQIALWSHRLAIPHPTQDKVIEVVSYPPAKGVWRDFGY</sequence>
<dbReference type="GO" id="GO:0006396">
    <property type="term" value="P:RNA processing"/>
    <property type="evidence" value="ECO:0007669"/>
    <property type="project" value="UniProtKB-ARBA"/>
</dbReference>
<comment type="similarity">
    <text evidence="2">Belongs to the pseudouridine synthase RluA family.</text>
</comment>
<dbReference type="GO" id="GO:0003723">
    <property type="term" value="F:RNA binding"/>
    <property type="evidence" value="ECO:0007669"/>
    <property type="project" value="InterPro"/>
</dbReference>
<keyword evidence="8" id="KW-1185">Reference proteome</keyword>
<evidence type="ECO:0000259" key="6">
    <source>
        <dbReference type="Pfam" id="PF00849"/>
    </source>
</evidence>
<dbReference type="OrthoDB" id="9807829at2"/>